<dbReference type="Gene3D" id="3.30.70.2330">
    <property type="match status" value="1"/>
</dbReference>
<dbReference type="AlphaFoldDB" id="A0A285PJ12"/>
<feature type="transmembrane region" description="Helical" evidence="3">
    <location>
        <begin position="6"/>
        <end position="22"/>
    </location>
</feature>
<feature type="domain" description="HIRAN" evidence="4">
    <location>
        <begin position="86"/>
        <end position="161"/>
    </location>
</feature>
<dbReference type="GO" id="GO:0016818">
    <property type="term" value="F:hydrolase activity, acting on acid anhydrides, in phosphorus-containing anhydrides"/>
    <property type="evidence" value="ECO:0007669"/>
    <property type="project" value="InterPro"/>
</dbReference>
<sequence>MDWLVIAGFVGILAYIIWDIWLKKPKSKTANRQNPAYAKSKEQYFAENYNDDPVEYVPQNPTFPDGEWAYIDNFAIAGTSFNYDNALLFIEEADDIDNTCGLVLTYEPRNKYDKNAIRVEGWINRKENSRQIGFIPKEIARDIATAYGRPKLAAKFTRGYSGRSVTIYISLYQACQ</sequence>
<dbReference type="GO" id="GO:0008270">
    <property type="term" value="F:zinc ion binding"/>
    <property type="evidence" value="ECO:0007669"/>
    <property type="project" value="InterPro"/>
</dbReference>
<evidence type="ECO:0000313" key="5">
    <source>
        <dbReference type="EMBL" id="SNZ21720.1"/>
    </source>
</evidence>
<keyword evidence="1" id="KW-0479">Metal-binding</keyword>
<evidence type="ECO:0000313" key="6">
    <source>
        <dbReference type="Proteomes" id="UP000219439"/>
    </source>
</evidence>
<keyword evidence="3" id="KW-0472">Membrane</keyword>
<dbReference type="Proteomes" id="UP000219439">
    <property type="component" value="Unassembled WGS sequence"/>
</dbReference>
<dbReference type="Pfam" id="PF08797">
    <property type="entry name" value="HIRAN"/>
    <property type="match status" value="1"/>
</dbReference>
<evidence type="ECO:0000256" key="2">
    <source>
        <dbReference type="ARBA" id="ARBA00022801"/>
    </source>
</evidence>
<keyword evidence="6" id="KW-1185">Reference proteome</keyword>
<keyword evidence="2" id="KW-0378">Hydrolase</keyword>
<evidence type="ECO:0000256" key="1">
    <source>
        <dbReference type="ARBA" id="ARBA00022723"/>
    </source>
</evidence>
<dbReference type="InterPro" id="IPR014905">
    <property type="entry name" value="HIRAN"/>
</dbReference>
<dbReference type="EMBL" id="OBEL01000011">
    <property type="protein sequence ID" value="SNZ21720.1"/>
    <property type="molecule type" value="Genomic_DNA"/>
</dbReference>
<dbReference type="RefSeq" id="WP_170956244.1">
    <property type="nucleotide sequence ID" value="NZ_OBEL01000011.1"/>
</dbReference>
<organism evidence="5 6">
    <name type="scientific">Cohaesibacter gelatinilyticus</name>
    <dbReference type="NCBI Taxonomy" id="372072"/>
    <lineage>
        <taxon>Bacteria</taxon>
        <taxon>Pseudomonadati</taxon>
        <taxon>Pseudomonadota</taxon>
        <taxon>Alphaproteobacteria</taxon>
        <taxon>Hyphomicrobiales</taxon>
        <taxon>Cohaesibacteraceae</taxon>
    </lineage>
</organism>
<accession>A0A285PJ12</accession>
<name>A0A285PJ12_9HYPH</name>
<keyword evidence="3" id="KW-0812">Transmembrane</keyword>
<keyword evidence="3" id="KW-1133">Transmembrane helix</keyword>
<protein>
    <submittedName>
        <fullName evidence="5">HIRAN domain-containing protein</fullName>
    </submittedName>
</protein>
<evidence type="ECO:0000256" key="3">
    <source>
        <dbReference type="SAM" id="Phobius"/>
    </source>
</evidence>
<gene>
    <name evidence="5" type="ORF">SAMN06265368_4845</name>
</gene>
<dbReference type="GO" id="GO:0003676">
    <property type="term" value="F:nucleic acid binding"/>
    <property type="evidence" value="ECO:0007669"/>
    <property type="project" value="InterPro"/>
</dbReference>
<proteinExistence type="predicted"/>
<reference evidence="5 6" key="1">
    <citation type="submission" date="2017-09" db="EMBL/GenBank/DDBJ databases">
        <authorList>
            <person name="Ehlers B."/>
            <person name="Leendertz F.H."/>
        </authorList>
    </citation>
    <scope>NUCLEOTIDE SEQUENCE [LARGE SCALE GENOMIC DNA]</scope>
    <source>
        <strain evidence="5 6">DSM 18289</strain>
    </source>
</reference>
<evidence type="ECO:0000259" key="4">
    <source>
        <dbReference type="Pfam" id="PF08797"/>
    </source>
</evidence>